<organism evidence="2">
    <name type="scientific">Heliothis virescens</name>
    <name type="common">Tobacco budworm moth</name>
    <dbReference type="NCBI Taxonomy" id="7102"/>
    <lineage>
        <taxon>Eukaryota</taxon>
        <taxon>Metazoa</taxon>
        <taxon>Ecdysozoa</taxon>
        <taxon>Arthropoda</taxon>
        <taxon>Hexapoda</taxon>
        <taxon>Insecta</taxon>
        <taxon>Pterygota</taxon>
        <taxon>Neoptera</taxon>
        <taxon>Endopterygota</taxon>
        <taxon>Lepidoptera</taxon>
        <taxon>Glossata</taxon>
        <taxon>Ditrysia</taxon>
        <taxon>Noctuoidea</taxon>
        <taxon>Noctuidae</taxon>
        <taxon>Heliothinae</taxon>
        <taxon>Heliothis</taxon>
    </lineage>
</organism>
<dbReference type="EMBL" id="NWSH01001023">
    <property type="protein sequence ID" value="PCG73055.1"/>
    <property type="molecule type" value="Genomic_DNA"/>
</dbReference>
<evidence type="ECO:0000256" key="1">
    <source>
        <dbReference type="SAM" id="Coils"/>
    </source>
</evidence>
<keyword evidence="1" id="KW-0175">Coiled coil</keyword>
<reference evidence="2" key="1">
    <citation type="submission" date="2017-09" db="EMBL/GenBank/DDBJ databases">
        <title>Contemporary evolution of a Lepidopteran species, Heliothis virescens, in response to modern agricultural practices.</title>
        <authorList>
            <person name="Fritz M.L."/>
            <person name="Deyonke A.M."/>
            <person name="Papanicolaou A."/>
            <person name="Micinski S."/>
            <person name="Westbrook J."/>
            <person name="Gould F."/>
        </authorList>
    </citation>
    <scope>NUCLEOTIDE SEQUENCE [LARGE SCALE GENOMIC DNA]</scope>
    <source>
        <strain evidence="2">HvINT-</strain>
        <tissue evidence="2">Whole body</tissue>
    </source>
</reference>
<gene>
    <name evidence="2" type="ORF">B5V51_182</name>
</gene>
<evidence type="ECO:0000313" key="2">
    <source>
        <dbReference type="EMBL" id="PCG73055.1"/>
    </source>
</evidence>
<accession>A0A2A4JLU9</accession>
<feature type="coiled-coil region" evidence="1">
    <location>
        <begin position="108"/>
        <end position="151"/>
    </location>
</feature>
<sequence>MRKKIFGDPDPKLADYEFMGMDIEDLRDKLKGKTSEKSLNKRVADTKIKMSKVDTNDIKKIKEINVNDLKKRYSMTESKIKMVEGMVTDYTDGNLSFSKKSRKPTSNKKLTKEQLNEILKDYDTAKKKRAADEIEKKAKDLKKVVKSKHERQLLDDVVKDLKTGKYSDAVYNKLDANMLSIDEIKKFLAQYGDAKKLNRGLSFIIPKSKFSIISSKLKNQVLNAIKNE</sequence>
<protein>
    <submittedName>
        <fullName evidence="2">Uncharacterized protein</fullName>
    </submittedName>
</protein>
<dbReference type="AlphaFoldDB" id="A0A2A4JLU9"/>
<name>A0A2A4JLU9_HELVI</name>
<comment type="caution">
    <text evidence="2">The sequence shown here is derived from an EMBL/GenBank/DDBJ whole genome shotgun (WGS) entry which is preliminary data.</text>
</comment>
<proteinExistence type="predicted"/>